<reference evidence="2" key="1">
    <citation type="journal article" date="2020" name="Stud. Mycol.">
        <title>101 Dothideomycetes genomes: a test case for predicting lifestyles and emergence of pathogens.</title>
        <authorList>
            <person name="Haridas S."/>
            <person name="Albert R."/>
            <person name="Binder M."/>
            <person name="Bloem J."/>
            <person name="Labutti K."/>
            <person name="Salamov A."/>
            <person name="Andreopoulos B."/>
            <person name="Baker S."/>
            <person name="Barry K."/>
            <person name="Bills G."/>
            <person name="Bluhm B."/>
            <person name="Cannon C."/>
            <person name="Castanera R."/>
            <person name="Culley D."/>
            <person name="Daum C."/>
            <person name="Ezra D."/>
            <person name="Gonzalez J."/>
            <person name="Henrissat B."/>
            <person name="Kuo A."/>
            <person name="Liang C."/>
            <person name="Lipzen A."/>
            <person name="Lutzoni F."/>
            <person name="Magnuson J."/>
            <person name="Mondo S."/>
            <person name="Nolan M."/>
            <person name="Ohm R."/>
            <person name="Pangilinan J."/>
            <person name="Park H.-J."/>
            <person name="Ramirez L."/>
            <person name="Alfaro M."/>
            <person name="Sun H."/>
            <person name="Tritt A."/>
            <person name="Yoshinaga Y."/>
            <person name="Zwiers L.-H."/>
            <person name="Turgeon B."/>
            <person name="Goodwin S."/>
            <person name="Spatafora J."/>
            <person name="Crous P."/>
            <person name="Grigoriev I."/>
        </authorList>
    </citation>
    <scope>NUCLEOTIDE SEQUENCE</scope>
    <source>
        <strain evidence="2">CBS 269.34</strain>
    </source>
</reference>
<name>A0A6A6R2L0_9PEZI</name>
<dbReference type="SUPFAM" id="SSF56112">
    <property type="entry name" value="Protein kinase-like (PK-like)"/>
    <property type="match status" value="1"/>
</dbReference>
<dbReference type="GO" id="GO:0004672">
    <property type="term" value="F:protein kinase activity"/>
    <property type="evidence" value="ECO:0007669"/>
    <property type="project" value="InterPro"/>
</dbReference>
<dbReference type="InterPro" id="IPR000719">
    <property type="entry name" value="Prot_kinase_dom"/>
</dbReference>
<keyword evidence="3" id="KW-1185">Reference proteome</keyword>
<sequence length="312" mass="34711">MPALPTGYIAILEAGHGCNGYAVFSLPAIVLDSALESATDDDLGGLKSQLCVVKVATSHSKRALAEEVSALKAIQALKGPLKNRFATLVDEGGVYSAGVWFAMSPIFGMDLDKFVQPYLQTEKVVPRELVFHVFLQLFEGLAYLHSQSPPIFHNDIFSGNLMLDCMRQDFPGFPNVVLIDFGNAPSQGSKIPPESFASIDCWGAYDALWRLTLKGVTEPNHFAETDREWVDFVTEVLHKKRACSNPQDPGRGTTGWEPHFFPEKFRDVAEKRRANTPPEVFKEVQKGLQMKHLEELLEDRLLAALELHLLKE</sequence>
<evidence type="ECO:0000313" key="3">
    <source>
        <dbReference type="Proteomes" id="UP000799750"/>
    </source>
</evidence>
<feature type="domain" description="Protein kinase" evidence="1">
    <location>
        <begin position="8"/>
        <end position="312"/>
    </location>
</feature>
<dbReference type="AlphaFoldDB" id="A0A6A6R2L0"/>
<evidence type="ECO:0000313" key="2">
    <source>
        <dbReference type="EMBL" id="KAF2498961.1"/>
    </source>
</evidence>
<dbReference type="Proteomes" id="UP000799750">
    <property type="component" value="Unassembled WGS sequence"/>
</dbReference>
<accession>A0A6A6R2L0</accession>
<evidence type="ECO:0000259" key="1">
    <source>
        <dbReference type="PROSITE" id="PS50011"/>
    </source>
</evidence>
<dbReference type="PROSITE" id="PS50011">
    <property type="entry name" value="PROTEIN_KINASE_DOM"/>
    <property type="match status" value="1"/>
</dbReference>
<proteinExistence type="predicted"/>
<dbReference type="InterPro" id="IPR011009">
    <property type="entry name" value="Kinase-like_dom_sf"/>
</dbReference>
<dbReference type="OrthoDB" id="3795368at2759"/>
<gene>
    <name evidence="2" type="ORF">BU16DRAFT_558996</name>
</gene>
<dbReference type="Pfam" id="PF00069">
    <property type="entry name" value="Pkinase"/>
    <property type="match status" value="1"/>
</dbReference>
<organism evidence="2 3">
    <name type="scientific">Lophium mytilinum</name>
    <dbReference type="NCBI Taxonomy" id="390894"/>
    <lineage>
        <taxon>Eukaryota</taxon>
        <taxon>Fungi</taxon>
        <taxon>Dikarya</taxon>
        <taxon>Ascomycota</taxon>
        <taxon>Pezizomycotina</taxon>
        <taxon>Dothideomycetes</taxon>
        <taxon>Pleosporomycetidae</taxon>
        <taxon>Mytilinidiales</taxon>
        <taxon>Mytilinidiaceae</taxon>
        <taxon>Lophium</taxon>
    </lineage>
</organism>
<dbReference type="EMBL" id="MU004185">
    <property type="protein sequence ID" value="KAF2498961.1"/>
    <property type="molecule type" value="Genomic_DNA"/>
</dbReference>
<dbReference type="Gene3D" id="1.10.510.10">
    <property type="entry name" value="Transferase(Phosphotransferase) domain 1"/>
    <property type="match status" value="1"/>
</dbReference>
<dbReference type="GO" id="GO:0005524">
    <property type="term" value="F:ATP binding"/>
    <property type="evidence" value="ECO:0007669"/>
    <property type="project" value="InterPro"/>
</dbReference>
<protein>
    <recommendedName>
        <fullName evidence="1">Protein kinase domain-containing protein</fullName>
    </recommendedName>
</protein>